<dbReference type="Proteomes" id="UP000295124">
    <property type="component" value="Unassembled WGS sequence"/>
</dbReference>
<sequence length="309" mass="33873">MSFSEQAVQLQPANDRCLAPLGDSWLVYTGSHLVQPDGTSYELMLPDELEEDDRFGTPGPTVHTSADGRFAAVVRDYGRYGAVVDLADGRVTLPLDRKDDDDSCTTPYPIAFLNAGTLVAATEWNRLDRFDAATGELLTPRDLQDFDYFHGALTLSPTGAWLLDDGWSWHPVGIPTVIDLTAWKNGHTFAAEHGRQLSLRTYHWNQPIAWVSDHVVAVQGIGEDIDSMVDGVELYDAPSGERVGTVFGPKGRMWAVDGQLAVVGDQGLEFWDPAEGARVGVLAGYRPTAFNPRTRTFAVVDDGVLRTYC</sequence>
<accession>A0A4R4ZNZ8</accession>
<reference evidence="1 2" key="1">
    <citation type="submission" date="2019-03" db="EMBL/GenBank/DDBJ databases">
        <title>Draft genome sequences of novel Actinobacteria.</title>
        <authorList>
            <person name="Sahin N."/>
            <person name="Ay H."/>
            <person name="Saygin H."/>
        </authorList>
    </citation>
    <scope>NUCLEOTIDE SEQUENCE [LARGE SCALE GENOMIC DNA]</scope>
    <source>
        <strain evidence="1 2">JCM 13523</strain>
    </source>
</reference>
<organism evidence="1 2">
    <name type="scientific">Kribbella antibiotica</name>
    <dbReference type="NCBI Taxonomy" id="190195"/>
    <lineage>
        <taxon>Bacteria</taxon>
        <taxon>Bacillati</taxon>
        <taxon>Actinomycetota</taxon>
        <taxon>Actinomycetes</taxon>
        <taxon>Propionibacteriales</taxon>
        <taxon>Kribbellaceae</taxon>
        <taxon>Kribbella</taxon>
    </lineage>
</organism>
<evidence type="ECO:0000313" key="2">
    <source>
        <dbReference type="Proteomes" id="UP000295124"/>
    </source>
</evidence>
<dbReference type="OrthoDB" id="9765809at2"/>
<dbReference type="RefSeq" id="WP_132167896.1">
    <property type="nucleotide sequence ID" value="NZ_SMKX01000035.1"/>
</dbReference>
<proteinExistence type="predicted"/>
<keyword evidence="2" id="KW-1185">Reference proteome</keyword>
<gene>
    <name evidence="1" type="ORF">E1263_14955</name>
</gene>
<evidence type="ECO:0000313" key="1">
    <source>
        <dbReference type="EMBL" id="TDD59479.1"/>
    </source>
</evidence>
<dbReference type="EMBL" id="SMKX01000035">
    <property type="protein sequence ID" value="TDD59479.1"/>
    <property type="molecule type" value="Genomic_DNA"/>
</dbReference>
<dbReference type="InterPro" id="IPR011047">
    <property type="entry name" value="Quinoprotein_ADH-like_sf"/>
</dbReference>
<dbReference type="SUPFAM" id="SSF50998">
    <property type="entry name" value="Quinoprotein alcohol dehydrogenase-like"/>
    <property type="match status" value="1"/>
</dbReference>
<name>A0A4R4ZNZ8_9ACTN</name>
<protein>
    <recommendedName>
        <fullName evidence="3">WD40 repeat domain-containing protein</fullName>
    </recommendedName>
</protein>
<evidence type="ECO:0008006" key="3">
    <source>
        <dbReference type="Google" id="ProtNLM"/>
    </source>
</evidence>
<dbReference type="AlphaFoldDB" id="A0A4R4ZNZ8"/>
<comment type="caution">
    <text evidence="1">The sequence shown here is derived from an EMBL/GenBank/DDBJ whole genome shotgun (WGS) entry which is preliminary data.</text>
</comment>